<sequence>MQSLHILDSSLYPNGEPLDASISREWYTPFIPSPGPEPSLENVTFQRDYLQGAGTGVRPHDYNYAPYFNCDCKPIPAHPIHVYAPEMVGNPHNMPTQGLQFSPREPEFAPFRVRQKPRDPPRYPSPPFIKSEFFNLDAPATLEDTAMDRENQIVKIKVDRTRDDDCSLSSFQEALGVVEQRDTPSTSSSSSSEAPFRSNRPIKISETVGTMGLGLASSKQEEVLKAAKSLFSKRTRTLYQWLCPDASKTKLKASVSAAWDTLSEPEKHFYISQVLGRFGLRESSLMVNPQLDGIKGLPGGGGADPSRNSMRASIFKARAAIEDQEAVNALFQSCDDAHSWTSFRRQKTLRAPRKPRSPPPEKEKRKKRKYVRRNLPNVHTPVSAPVAKRAKIRPKEEPLEEVELRVDGGAPGGRFENDEELRSDAENIAVEEEFWNNPLNPAELFPEINF</sequence>
<reference evidence="2" key="1">
    <citation type="submission" date="2021-12" db="EMBL/GenBank/DDBJ databases">
        <authorList>
            <person name="King R."/>
        </authorList>
    </citation>
    <scope>NUCLEOTIDE SEQUENCE</scope>
</reference>
<evidence type="ECO:0000313" key="2">
    <source>
        <dbReference type="EMBL" id="CAH0768865.1"/>
    </source>
</evidence>
<name>A0A9P0C9N1_BEMTA</name>
<gene>
    <name evidence="2" type="ORF">BEMITA_LOCUS5935</name>
</gene>
<protein>
    <submittedName>
        <fullName evidence="2">Uncharacterized protein</fullName>
    </submittedName>
</protein>
<feature type="region of interest" description="Disordered" evidence="1">
    <location>
        <begin position="342"/>
        <end position="374"/>
    </location>
</feature>
<proteinExistence type="predicted"/>
<dbReference type="EMBL" id="OU963864">
    <property type="protein sequence ID" value="CAH0768865.1"/>
    <property type="molecule type" value="Genomic_DNA"/>
</dbReference>
<evidence type="ECO:0000256" key="1">
    <source>
        <dbReference type="SAM" id="MobiDB-lite"/>
    </source>
</evidence>
<feature type="region of interest" description="Disordered" evidence="1">
    <location>
        <begin position="178"/>
        <end position="202"/>
    </location>
</feature>
<dbReference type="Proteomes" id="UP001152759">
    <property type="component" value="Chromosome 3"/>
</dbReference>
<organism evidence="2 3">
    <name type="scientific">Bemisia tabaci</name>
    <name type="common">Sweetpotato whitefly</name>
    <name type="synonym">Aleurodes tabaci</name>
    <dbReference type="NCBI Taxonomy" id="7038"/>
    <lineage>
        <taxon>Eukaryota</taxon>
        <taxon>Metazoa</taxon>
        <taxon>Ecdysozoa</taxon>
        <taxon>Arthropoda</taxon>
        <taxon>Hexapoda</taxon>
        <taxon>Insecta</taxon>
        <taxon>Pterygota</taxon>
        <taxon>Neoptera</taxon>
        <taxon>Paraneoptera</taxon>
        <taxon>Hemiptera</taxon>
        <taxon>Sternorrhyncha</taxon>
        <taxon>Aleyrodoidea</taxon>
        <taxon>Aleyrodidae</taxon>
        <taxon>Aleyrodinae</taxon>
        <taxon>Bemisia</taxon>
    </lineage>
</organism>
<evidence type="ECO:0000313" key="3">
    <source>
        <dbReference type="Proteomes" id="UP001152759"/>
    </source>
</evidence>
<feature type="compositionally biased region" description="Basic residues" evidence="1">
    <location>
        <begin position="344"/>
        <end position="356"/>
    </location>
</feature>
<dbReference type="KEGG" id="btab:109043951"/>
<accession>A0A9P0C9N1</accession>
<keyword evidence="3" id="KW-1185">Reference proteome</keyword>
<dbReference type="AlphaFoldDB" id="A0A9P0C9N1"/>